<evidence type="ECO:0000256" key="1">
    <source>
        <dbReference type="SAM" id="Phobius"/>
    </source>
</evidence>
<evidence type="ECO:0000313" key="3">
    <source>
        <dbReference type="EMBL" id="ABO09574.1"/>
    </source>
</evidence>
<dbReference type="GO" id="GO:0004519">
    <property type="term" value="F:endonuclease activity"/>
    <property type="evidence" value="ECO:0007669"/>
    <property type="project" value="InterPro"/>
</dbReference>
<dbReference type="GO" id="GO:0009307">
    <property type="term" value="P:DNA restriction-modification system"/>
    <property type="evidence" value="ECO:0007669"/>
    <property type="project" value="InterPro"/>
</dbReference>
<keyword evidence="1" id="KW-0812">Transmembrane</keyword>
<dbReference type="SUPFAM" id="SSF52980">
    <property type="entry name" value="Restriction endonuclease-like"/>
    <property type="match status" value="1"/>
</dbReference>
<protein>
    <recommendedName>
        <fullName evidence="2">Restriction endonuclease type IV Mrr domain-containing protein</fullName>
    </recommendedName>
</protein>
<dbReference type="Proteomes" id="UP000001431">
    <property type="component" value="Chromosome"/>
</dbReference>
<dbReference type="EMBL" id="CP000561">
    <property type="protein sequence ID" value="ABO09574.1"/>
    <property type="molecule type" value="Genomic_DNA"/>
</dbReference>
<evidence type="ECO:0000313" key="4">
    <source>
        <dbReference type="Proteomes" id="UP000001431"/>
    </source>
</evidence>
<dbReference type="AlphaFoldDB" id="A3MY57"/>
<dbReference type="KEGG" id="pcl:Pcal_2159"/>
<dbReference type="HOGENOM" id="CLU_126932_0_0_2"/>
<dbReference type="Pfam" id="PF04471">
    <property type="entry name" value="Mrr_cat"/>
    <property type="match status" value="1"/>
</dbReference>
<keyword evidence="4" id="KW-1185">Reference proteome</keyword>
<sequence>MYKALKSGLNVVDAVRSLEWRDFEELLRLIFADFGYNVAANVRLNCGGIAEFDLIAWNKELAIVVEAKRWKVGGARWQEVARRHLEKMRRCKLKLLAFAPAAAPLVVTSTATNFIAGGVPVVSIENVGHFLTSLDYLKDQIAILK</sequence>
<organism evidence="3 4">
    <name type="scientific">Pyrobaculum calidifontis (strain DSM 21063 / JCM 11548 / VA1)</name>
    <dbReference type="NCBI Taxonomy" id="410359"/>
    <lineage>
        <taxon>Archaea</taxon>
        <taxon>Thermoproteota</taxon>
        <taxon>Thermoprotei</taxon>
        <taxon>Thermoproteales</taxon>
        <taxon>Thermoproteaceae</taxon>
        <taxon>Pyrobaculum</taxon>
    </lineage>
</organism>
<name>A3MY57_PYRCJ</name>
<reference evidence="3" key="1">
    <citation type="submission" date="2007-02" db="EMBL/GenBank/DDBJ databases">
        <title>Complete sequence of Pyrobaculum calidifontis JCM 11548.</title>
        <authorList>
            <consortium name="US DOE Joint Genome Institute"/>
            <person name="Copeland A."/>
            <person name="Lucas S."/>
            <person name="Lapidus A."/>
            <person name="Barry K."/>
            <person name="Glavina del Rio T."/>
            <person name="Dalin E."/>
            <person name="Tice H."/>
            <person name="Pitluck S."/>
            <person name="Chain P."/>
            <person name="Malfatti S."/>
            <person name="Shin M."/>
            <person name="Vergez L."/>
            <person name="Schmutz J."/>
            <person name="Larimer F."/>
            <person name="Land M."/>
            <person name="Hauser L."/>
            <person name="Kyrpides N."/>
            <person name="Mikhailova N."/>
            <person name="Cozen A.E."/>
            <person name="Fitz-Gibbon S.T."/>
            <person name="House C.H."/>
            <person name="Saltikov C."/>
            <person name="Lowe T.M."/>
            <person name="Richardson P."/>
        </authorList>
    </citation>
    <scope>NUCLEOTIDE SEQUENCE [LARGE SCALE GENOMIC DNA]</scope>
    <source>
        <strain evidence="3">JCM 11548</strain>
    </source>
</reference>
<dbReference type="GO" id="GO:0003677">
    <property type="term" value="F:DNA binding"/>
    <property type="evidence" value="ECO:0007669"/>
    <property type="project" value="InterPro"/>
</dbReference>
<dbReference type="InterPro" id="IPR007560">
    <property type="entry name" value="Restrct_endonuc_IV_Mrr"/>
</dbReference>
<evidence type="ECO:0000259" key="2">
    <source>
        <dbReference type="Pfam" id="PF04471"/>
    </source>
</evidence>
<dbReference type="GeneID" id="4908640"/>
<dbReference type="eggNOG" id="arCOG03727">
    <property type="taxonomic scope" value="Archaea"/>
</dbReference>
<accession>A3MY57</accession>
<feature type="domain" description="Restriction endonuclease type IV Mrr" evidence="2">
    <location>
        <begin position="16"/>
        <end position="92"/>
    </location>
</feature>
<keyword evidence="1" id="KW-1133">Transmembrane helix</keyword>
<dbReference type="RefSeq" id="WP_011850832.1">
    <property type="nucleotide sequence ID" value="NC_009073.1"/>
</dbReference>
<proteinExistence type="predicted"/>
<feature type="transmembrane region" description="Helical" evidence="1">
    <location>
        <begin position="95"/>
        <end position="116"/>
    </location>
</feature>
<dbReference type="InterPro" id="IPR011335">
    <property type="entry name" value="Restrct_endonuc-II-like"/>
</dbReference>
<gene>
    <name evidence="3" type="ordered locus">Pcal_2159</name>
</gene>
<keyword evidence="1" id="KW-0472">Membrane</keyword>